<dbReference type="GeneID" id="2904576"/>
<feature type="region of interest" description="Disordered" evidence="1">
    <location>
        <begin position="451"/>
        <end position="555"/>
    </location>
</feature>
<reference evidence="3 4" key="1">
    <citation type="journal article" date="2004" name="Nature">
        <title>Genome evolution in yeasts.</title>
        <authorList>
            <consortium name="Genolevures"/>
            <person name="Dujon B."/>
            <person name="Sherman D."/>
            <person name="Fischer G."/>
            <person name="Durrens P."/>
            <person name="Casaregola S."/>
            <person name="Lafontaine I."/>
            <person name="de Montigny J."/>
            <person name="Marck C."/>
            <person name="Neuveglise C."/>
            <person name="Talla E."/>
            <person name="Goffard N."/>
            <person name="Frangeul L."/>
            <person name="Aigle M."/>
            <person name="Anthouard V."/>
            <person name="Babour A."/>
            <person name="Barbe V."/>
            <person name="Barnay S."/>
            <person name="Blanchin S."/>
            <person name="Beckerich J.M."/>
            <person name="Beyne E."/>
            <person name="Bleykasten C."/>
            <person name="Boisrame A."/>
            <person name="Boyer J."/>
            <person name="Cattolico L."/>
            <person name="Confanioleri F."/>
            <person name="de Daruvar A."/>
            <person name="Despons L."/>
            <person name="Fabre E."/>
            <person name="Fairhead C."/>
            <person name="Ferry-Dumazet H."/>
            <person name="Groppi A."/>
            <person name="Hantraye F."/>
            <person name="Hennequin C."/>
            <person name="Jauniaux N."/>
            <person name="Joyet P."/>
            <person name="Kachouri R."/>
            <person name="Kerrest A."/>
            <person name="Koszul R."/>
            <person name="Lemaire M."/>
            <person name="Lesur I."/>
            <person name="Ma L."/>
            <person name="Muller H."/>
            <person name="Nicaud J.M."/>
            <person name="Nikolski M."/>
            <person name="Oztas S."/>
            <person name="Ozier-Kalogeropoulos O."/>
            <person name="Pellenz S."/>
            <person name="Potier S."/>
            <person name="Richard G.F."/>
            <person name="Straub M.L."/>
            <person name="Suleau A."/>
            <person name="Swennene D."/>
            <person name="Tekaia F."/>
            <person name="Wesolowski-Louvel M."/>
            <person name="Westhof E."/>
            <person name="Wirth B."/>
            <person name="Zeniou-Meyer M."/>
            <person name="Zivanovic I."/>
            <person name="Bolotin-Fukuhara M."/>
            <person name="Thierry A."/>
            <person name="Bouchier C."/>
            <person name="Caudron B."/>
            <person name="Scarpelli C."/>
            <person name="Gaillardin C."/>
            <person name="Weissenbach J."/>
            <person name="Wincker P."/>
            <person name="Souciet J.L."/>
        </authorList>
    </citation>
    <scope>NUCLEOTIDE SEQUENCE [LARGE SCALE GENOMIC DNA]</scope>
    <source>
        <strain evidence="4">ATCC 36239 / CBS 767 / BCRC 21394 / JCM 1990 / NBRC 0083 / IGC 2968</strain>
    </source>
</reference>
<dbReference type="PANTHER" id="PTHR12854:SF7">
    <property type="entry name" value="ATAXIN-2 HOMOLOG"/>
    <property type="match status" value="1"/>
</dbReference>
<feature type="domain" description="LsmAD" evidence="2">
    <location>
        <begin position="230"/>
        <end position="301"/>
    </location>
</feature>
<dbReference type="OrthoDB" id="2275718at2759"/>
<feature type="compositionally biased region" description="Polar residues" evidence="1">
    <location>
        <begin position="462"/>
        <end position="481"/>
    </location>
</feature>
<dbReference type="GO" id="GO:0003729">
    <property type="term" value="F:mRNA binding"/>
    <property type="evidence" value="ECO:0007669"/>
    <property type="project" value="TreeGrafter"/>
</dbReference>
<feature type="region of interest" description="Disordered" evidence="1">
    <location>
        <begin position="316"/>
        <end position="371"/>
    </location>
</feature>
<dbReference type="SMART" id="SM01272">
    <property type="entry name" value="LsmAD"/>
    <property type="match status" value="1"/>
</dbReference>
<dbReference type="RefSeq" id="XP_461704.2">
    <property type="nucleotide sequence ID" value="XM_461704.2"/>
</dbReference>
<dbReference type="FunCoup" id="Q6BJB7">
    <property type="interactions" value="98"/>
</dbReference>
<feature type="compositionally biased region" description="Polar residues" evidence="1">
    <location>
        <begin position="524"/>
        <end position="537"/>
    </location>
</feature>
<feature type="compositionally biased region" description="Basic and acidic residues" evidence="1">
    <location>
        <begin position="451"/>
        <end position="461"/>
    </location>
</feature>
<feature type="compositionally biased region" description="Polar residues" evidence="1">
    <location>
        <begin position="776"/>
        <end position="789"/>
    </location>
</feature>
<dbReference type="PANTHER" id="PTHR12854">
    <property type="entry name" value="ATAXIN 2-RELATED"/>
    <property type="match status" value="1"/>
</dbReference>
<dbReference type="InterPro" id="IPR025852">
    <property type="entry name" value="SM_dom_ATX"/>
</dbReference>
<dbReference type="OMA" id="YFTAPTW"/>
<dbReference type="GO" id="GO:0010494">
    <property type="term" value="C:cytoplasmic stress granule"/>
    <property type="evidence" value="ECO:0007669"/>
    <property type="project" value="TreeGrafter"/>
</dbReference>
<feature type="compositionally biased region" description="Basic and acidic residues" evidence="1">
    <location>
        <begin position="173"/>
        <end position="185"/>
    </location>
</feature>
<evidence type="ECO:0000313" key="3">
    <source>
        <dbReference type="EMBL" id="CAG90156.2"/>
    </source>
</evidence>
<feature type="region of interest" description="Disordered" evidence="1">
    <location>
        <begin position="1"/>
        <end position="48"/>
    </location>
</feature>
<accession>Q6BJB7</accession>
<dbReference type="InParanoid" id="Q6BJB7"/>
<dbReference type="EMBL" id="CR382139">
    <property type="protein sequence ID" value="CAG90156.2"/>
    <property type="molecule type" value="Genomic_DNA"/>
</dbReference>
<gene>
    <name evidence="3" type="ordered locus">DEHA2G03652g</name>
</gene>
<evidence type="ECO:0000313" key="4">
    <source>
        <dbReference type="Proteomes" id="UP000000599"/>
    </source>
</evidence>
<sequence length="815" mass="89652">MKGQNQNSRGSSNPRMGVNGHRRSNSRYNTGNYGNNSSQGQSNNSDESINSDKLLHLVAKSIGKKCIVTVSSGARYQGLLVSADLSSQQGQDVSSPLSIVLQSPQIFSKSLIDEKSNADKSNEIPEKLVIQAKDLMDLEVSNVDLNESAKKDSNPRSVSPTSGSNTASPSTTHESKFKTDTDISGRLQVKERELQRWVPEEDSASFALEDDTFNNSNETWDQFKVNEEKFGVESSYDEHLYTTRINTAAPDYHTKLRKAEKIAKDIENQTTGNRHVLEERGIEVDDSGIDEEDKYSGVDRRGDELMAALRNANISTESTSSNISNAPGKYVPPRQRAAQYHDDPAIISSSAAQPGKNPVENQKNDTETSTNPIVNSMANKPDSIPPKPQVANQHNESFRLNAQSEINSLREFSANFKIPHQMPTDLLPILAKDKLKQDEILKKQKEQQLLKAQRREQKQAELTKSTDSSTDVQAQESGQPQQRKKMDPTRPAFKLNPKAAAFTPSSKHTQLSPNPPKANFHRPPNNSSPRMGNQRPFTSGSGSSVGSNTNSKRHYQISPADFFGGADRIPTKEGQEQKIKDFKFSFNLFITTKKKAAADHTPVNFEKTFYTPPTWNSTIDDTYDKLFPSPNTIRGPGMGLPTSTSMPFMPSPMMGAPSPVMQSGFPGMPGTPTGNKFPLSPQQQQQQQQAAAAMAAHFQQQQFHAAMMYQQQQHQQQQFSGVPPGQPPMPMYGPGGEPPFLPPGGFMMPPGNFNAGGSPVNGNVMMGGSPYNNVSGNQMNANYNNHHQGGSSGGRRYNNHHNQNSQHNHKRGSNA</sequence>
<protein>
    <submittedName>
        <fullName evidence="3">DEHA2G03652p</fullName>
    </submittedName>
</protein>
<evidence type="ECO:0000256" key="1">
    <source>
        <dbReference type="SAM" id="MobiDB-lite"/>
    </source>
</evidence>
<proteinExistence type="predicted"/>
<dbReference type="InterPro" id="IPR009604">
    <property type="entry name" value="LsmAD_domain"/>
</dbReference>
<dbReference type="KEGG" id="dha:DEHA2G03652g"/>
<feature type="compositionally biased region" description="Low complexity" evidence="1">
    <location>
        <begin position="538"/>
        <end position="550"/>
    </location>
</feature>
<feature type="compositionally biased region" description="Low complexity" evidence="1">
    <location>
        <begin position="26"/>
        <end position="45"/>
    </location>
</feature>
<feature type="compositionally biased region" description="Polar residues" evidence="1">
    <location>
        <begin position="503"/>
        <end position="512"/>
    </location>
</feature>
<evidence type="ECO:0000259" key="2">
    <source>
        <dbReference type="SMART" id="SM01272"/>
    </source>
</evidence>
<dbReference type="STRING" id="284592.Q6BJB7"/>
<feature type="compositionally biased region" description="Polar residues" evidence="1">
    <location>
        <begin position="155"/>
        <end position="172"/>
    </location>
</feature>
<keyword evidence="4" id="KW-1185">Reference proteome</keyword>
<dbReference type="Proteomes" id="UP000000599">
    <property type="component" value="Chromosome G"/>
</dbReference>
<dbReference type="Pfam" id="PF06741">
    <property type="entry name" value="LsmAD"/>
    <property type="match status" value="1"/>
</dbReference>
<dbReference type="Pfam" id="PF14438">
    <property type="entry name" value="SM-ATX"/>
    <property type="match status" value="1"/>
</dbReference>
<dbReference type="eggNOG" id="KOG2375">
    <property type="taxonomic scope" value="Eukaryota"/>
</dbReference>
<feature type="compositionally biased region" description="Low complexity" evidence="1">
    <location>
        <begin position="316"/>
        <end position="326"/>
    </location>
</feature>
<name>Q6BJB7_DEBHA</name>
<feature type="compositionally biased region" description="Polar residues" evidence="1">
    <location>
        <begin position="1"/>
        <end position="14"/>
    </location>
</feature>
<organism evidence="3 4">
    <name type="scientific">Debaryomyces hansenii (strain ATCC 36239 / CBS 767 / BCRC 21394 / JCM 1990 / NBRC 0083 / IGC 2968)</name>
    <name type="common">Yeast</name>
    <name type="synonym">Torulaspora hansenii</name>
    <dbReference type="NCBI Taxonomy" id="284592"/>
    <lineage>
        <taxon>Eukaryota</taxon>
        <taxon>Fungi</taxon>
        <taxon>Dikarya</taxon>
        <taxon>Ascomycota</taxon>
        <taxon>Saccharomycotina</taxon>
        <taxon>Pichiomycetes</taxon>
        <taxon>Debaryomycetaceae</taxon>
        <taxon>Debaryomyces</taxon>
    </lineage>
</organism>
<feature type="region of interest" description="Disordered" evidence="1">
    <location>
        <begin position="776"/>
        <end position="815"/>
    </location>
</feature>
<dbReference type="InterPro" id="IPR045117">
    <property type="entry name" value="ATXN2-like"/>
</dbReference>
<feature type="region of interest" description="Disordered" evidence="1">
    <location>
        <begin position="146"/>
        <end position="185"/>
    </location>
</feature>
<dbReference type="HOGENOM" id="CLU_009985_0_0_1"/>
<dbReference type="AlphaFoldDB" id="Q6BJB7"/>
<dbReference type="GO" id="GO:0034063">
    <property type="term" value="P:stress granule assembly"/>
    <property type="evidence" value="ECO:0007669"/>
    <property type="project" value="TreeGrafter"/>
</dbReference>